<dbReference type="GO" id="GO:0005524">
    <property type="term" value="F:ATP binding"/>
    <property type="evidence" value="ECO:0007669"/>
    <property type="project" value="UniProtKB-UniRule"/>
</dbReference>
<dbReference type="InterPro" id="IPR017437">
    <property type="entry name" value="ATP-NAD_kinase_PpnK-typ_C"/>
</dbReference>
<evidence type="ECO:0000313" key="8">
    <source>
        <dbReference type="Proteomes" id="UP000887575"/>
    </source>
</evidence>
<dbReference type="InterPro" id="IPR017438">
    <property type="entry name" value="ATP-NAD_kinase_N"/>
</dbReference>
<dbReference type="GO" id="GO:0005739">
    <property type="term" value="C:mitochondrion"/>
    <property type="evidence" value="ECO:0007669"/>
    <property type="project" value="UniProtKB-SubCell"/>
</dbReference>
<dbReference type="PANTHER" id="PTHR13158:SF5">
    <property type="entry name" value="NAD KINASE 2, MITOCHONDRIAL"/>
    <property type="match status" value="1"/>
</dbReference>
<evidence type="ECO:0000256" key="5">
    <source>
        <dbReference type="ARBA" id="ARBA00023027"/>
    </source>
</evidence>
<dbReference type="InterPro" id="IPR012355">
    <property type="entry name" value="NADK2_mit"/>
</dbReference>
<keyword evidence="6" id="KW-0547">Nucleotide-binding</keyword>
<dbReference type="GO" id="GO:0042803">
    <property type="term" value="F:protein homodimerization activity"/>
    <property type="evidence" value="ECO:0007669"/>
    <property type="project" value="UniProtKB-UniRule"/>
</dbReference>
<dbReference type="PIRSF" id="PIRSF017565">
    <property type="entry name" value="Kin_ATP-NAD_euk"/>
    <property type="match status" value="1"/>
</dbReference>
<dbReference type="Gene3D" id="2.60.200.30">
    <property type="entry name" value="Probable inorganic polyphosphate/atp-NAD kinase, domain 2"/>
    <property type="match status" value="1"/>
</dbReference>
<dbReference type="InterPro" id="IPR016064">
    <property type="entry name" value="NAD/diacylglycerol_kinase_sf"/>
</dbReference>
<keyword evidence="5 6" id="KW-0520">NAD</keyword>
<evidence type="ECO:0000313" key="9">
    <source>
        <dbReference type="WBParaSite" id="MBELARI_LOCUS21524"/>
    </source>
</evidence>
<evidence type="ECO:0000256" key="1">
    <source>
        <dbReference type="ARBA" id="ARBA00010995"/>
    </source>
</evidence>
<keyword evidence="3 6" id="KW-0418">Kinase</keyword>
<dbReference type="EC" id="2.7.1.23" evidence="6"/>
<keyword evidence="6" id="KW-0496">Mitochondrion</keyword>
<comment type="subunit">
    <text evidence="6">Homodimer.</text>
</comment>
<dbReference type="InterPro" id="IPR002504">
    <property type="entry name" value="NADK"/>
</dbReference>
<organism evidence="8 9">
    <name type="scientific">Mesorhabditis belari</name>
    <dbReference type="NCBI Taxonomy" id="2138241"/>
    <lineage>
        <taxon>Eukaryota</taxon>
        <taxon>Metazoa</taxon>
        <taxon>Ecdysozoa</taxon>
        <taxon>Nematoda</taxon>
        <taxon>Chromadorea</taxon>
        <taxon>Rhabditida</taxon>
        <taxon>Rhabditina</taxon>
        <taxon>Rhabditomorpha</taxon>
        <taxon>Rhabditoidea</taxon>
        <taxon>Rhabditidae</taxon>
        <taxon>Mesorhabditinae</taxon>
        <taxon>Mesorhabditis</taxon>
    </lineage>
</organism>
<evidence type="ECO:0000256" key="7">
    <source>
        <dbReference type="SAM" id="MobiDB-lite"/>
    </source>
</evidence>
<protein>
    <recommendedName>
        <fullName evidence="6">NAD kinase 2, mitochondrial</fullName>
        <ecNumber evidence="6">2.7.1.23</ecNumber>
    </recommendedName>
    <alternativeName>
        <fullName evidence="6">NAD kinase domain-containing protein 1, mitochondrial</fullName>
    </alternativeName>
</protein>
<proteinExistence type="inferred from homology"/>
<dbReference type="PANTHER" id="PTHR13158">
    <property type="match status" value="1"/>
</dbReference>
<dbReference type="Pfam" id="PF01513">
    <property type="entry name" value="NAD_kinase"/>
    <property type="match status" value="1"/>
</dbReference>
<evidence type="ECO:0000256" key="3">
    <source>
        <dbReference type="ARBA" id="ARBA00022777"/>
    </source>
</evidence>
<keyword evidence="2 6" id="KW-0808">Transferase</keyword>
<dbReference type="SUPFAM" id="SSF111331">
    <property type="entry name" value="NAD kinase/diacylglycerol kinase-like"/>
    <property type="match status" value="1"/>
</dbReference>
<comment type="catalytic activity">
    <reaction evidence="6">
        <text>NAD(+) + ATP = ADP + NADP(+) + H(+)</text>
        <dbReference type="Rhea" id="RHEA:18629"/>
        <dbReference type="ChEBI" id="CHEBI:15378"/>
        <dbReference type="ChEBI" id="CHEBI:30616"/>
        <dbReference type="ChEBI" id="CHEBI:57540"/>
        <dbReference type="ChEBI" id="CHEBI:58349"/>
        <dbReference type="ChEBI" id="CHEBI:456216"/>
        <dbReference type="EC" id="2.7.1.23"/>
    </reaction>
</comment>
<keyword evidence="8" id="KW-1185">Reference proteome</keyword>
<accession>A0AAF3F4R1</accession>
<keyword evidence="6" id="KW-0067">ATP-binding</keyword>
<keyword evidence="4 6" id="KW-0521">NADP</keyword>
<reference evidence="9" key="1">
    <citation type="submission" date="2024-02" db="UniProtKB">
        <authorList>
            <consortium name="WormBaseParasite"/>
        </authorList>
    </citation>
    <scope>IDENTIFICATION</scope>
</reference>
<dbReference type="Proteomes" id="UP000887575">
    <property type="component" value="Unassembled WGS sequence"/>
</dbReference>
<dbReference type="GO" id="GO:0019674">
    <property type="term" value="P:NAD+ metabolic process"/>
    <property type="evidence" value="ECO:0007669"/>
    <property type="project" value="UniProtKB-UniRule"/>
</dbReference>
<dbReference type="WBParaSite" id="MBELARI_LOCUS21524">
    <property type="protein sequence ID" value="MBELARI_LOCUS21524"/>
    <property type="gene ID" value="MBELARI_LOCUS21524"/>
</dbReference>
<name>A0AAF3F4R1_9BILA</name>
<sequence>MRIFSARLLSRALYTFDSQMSANNTTVNGNAKECKAEFQPKRVLILSKVTRYEFEKRFHSEVHNEAQLEVLLNKRGSDYKRLLSKHKLHYDYVETIKKELTNAGIENKVVQRFDYDDDAVEWADAVMTAGGDGTFLLAASKIKNRDKPLIGINTDPQGSEGYMCLMRKLPKEHFRSALQRLLNGDFCWLWRQRIRISVTSDRALETPVELHDEQLRRTPSTTRWREEKQSRESKIIRGRPTRNVEPDPNAPAITQELPVLALNEVFIGESLSSRVSYYEIQVDNGKLVKQKSSGITVCTGTGSTSWYFNINKLTEQCVRDLIGIIEEQASIKVPQENPKILEDICTRFNQKLIFSPENPKLAFAVRDPVFNATFPPTKPRGQAEQILVKSRGYDAHLVVDGGASYHFNDGAEAVMRVHEEDALRTVVFR</sequence>
<evidence type="ECO:0000256" key="4">
    <source>
        <dbReference type="ARBA" id="ARBA00022857"/>
    </source>
</evidence>
<dbReference type="GO" id="GO:0003951">
    <property type="term" value="F:NAD+ kinase activity"/>
    <property type="evidence" value="ECO:0007669"/>
    <property type="project" value="UniProtKB-UniRule"/>
</dbReference>
<dbReference type="Gene3D" id="3.40.50.10330">
    <property type="entry name" value="Probable inorganic polyphosphate/atp-NAD kinase, domain 1"/>
    <property type="match status" value="1"/>
</dbReference>
<comment type="similarity">
    <text evidence="1 6">Belongs to the NAD kinase family.</text>
</comment>
<dbReference type="GO" id="GO:0006741">
    <property type="term" value="P:NADP+ biosynthetic process"/>
    <property type="evidence" value="ECO:0007669"/>
    <property type="project" value="UniProtKB-UniRule"/>
</dbReference>
<feature type="region of interest" description="Disordered" evidence="7">
    <location>
        <begin position="213"/>
        <end position="234"/>
    </location>
</feature>
<dbReference type="AlphaFoldDB" id="A0AAF3F4R1"/>
<comment type="subcellular location">
    <subcellularLocation>
        <location evidence="6">Mitochondrion</location>
    </subcellularLocation>
</comment>
<evidence type="ECO:0000256" key="6">
    <source>
        <dbReference type="PIRNR" id="PIRNR017565"/>
    </source>
</evidence>
<feature type="compositionally biased region" description="Basic and acidic residues" evidence="7">
    <location>
        <begin position="223"/>
        <end position="234"/>
    </location>
</feature>
<evidence type="ECO:0000256" key="2">
    <source>
        <dbReference type="ARBA" id="ARBA00022679"/>
    </source>
</evidence>
<comment type="function">
    <text evidence="6">Mitochondrial NAD(+) kinase that phosphorylates NAD(+) to yield NADP(+). Can use both ATP or inorganic polyphosphate as the phosphoryl donor.</text>
</comment>